<dbReference type="RefSeq" id="WP_019344985.1">
    <property type="nucleotide sequence ID" value="NZ_AGSZ01000216.1"/>
</dbReference>
<dbReference type="EMBL" id="CTEF01000005">
    <property type="protein sequence ID" value="CQD22893.1"/>
    <property type="molecule type" value="Genomic_DNA"/>
</dbReference>
<dbReference type="Proteomes" id="UP000182227">
    <property type="component" value="Unassembled WGS sequence"/>
</dbReference>
<keyword evidence="8" id="KW-1185">Reference proteome</keyword>
<evidence type="ECO:0000313" key="4">
    <source>
        <dbReference type="EMBL" id="ORV26852.1"/>
    </source>
</evidence>
<dbReference type="EMBL" id="LZHX01000083">
    <property type="protein sequence ID" value="OBF14984.1"/>
    <property type="molecule type" value="Genomic_DNA"/>
</dbReference>
<evidence type="ECO:0000313" key="5">
    <source>
        <dbReference type="Proteomes" id="UP000037594"/>
    </source>
</evidence>
<reference evidence="3 6" key="4">
    <citation type="submission" date="2016-06" db="EMBL/GenBank/DDBJ databases">
        <authorList>
            <person name="Kjaerup R.B."/>
            <person name="Dalgaard T.S."/>
            <person name="Juul-Madsen H.R."/>
        </authorList>
    </citation>
    <scope>NUCLEOTIDE SEQUENCE [LARGE SCALE GENOMIC DNA]</scope>
    <source>
        <strain evidence="3 6">ACS1953</strain>
    </source>
</reference>
<dbReference type="GeneID" id="44296442"/>
<name>A0A0J8U411_9MYCO</name>
<dbReference type="EMBL" id="LFOD01000034">
    <property type="protein sequence ID" value="KMV15175.1"/>
    <property type="molecule type" value="Genomic_DNA"/>
</dbReference>
<dbReference type="AlphaFoldDB" id="A0A0J8U411"/>
<dbReference type="OrthoDB" id="4730604at2"/>
<proteinExistence type="predicted"/>
<dbReference type="Proteomes" id="UP000193811">
    <property type="component" value="Unassembled WGS sequence"/>
</dbReference>
<gene>
    <name evidence="3" type="ORF">A5726_22645</name>
    <name evidence="2" type="ORF">ACT17_26330</name>
    <name evidence="4" type="ORF">AWB98_13370</name>
    <name evidence="1" type="ORF">BN970_05451</name>
</gene>
<reference evidence="1 7" key="1">
    <citation type="submission" date="2015-03" db="EMBL/GenBank/DDBJ databases">
        <authorList>
            <person name="Murphy D."/>
        </authorList>
    </citation>
    <scope>NUCLEOTIDE SEQUENCE [LARGE SCALE GENOMIC DNA]</scope>
    <source>
        <strain evidence="1 7">D16</strain>
    </source>
</reference>
<reference evidence="2 5" key="2">
    <citation type="submission" date="2015-06" db="EMBL/GenBank/DDBJ databases">
        <title>Genome sequence of Mycobacterium conceptionense strain MLE.</title>
        <authorList>
            <person name="Greninger A.L."/>
            <person name="Cunningham G."/>
            <person name="Chiu C.Y."/>
            <person name="Miller S."/>
        </authorList>
    </citation>
    <scope>NUCLEOTIDE SEQUENCE [LARGE SCALE GENOMIC DNA]</scope>
    <source>
        <strain evidence="2 5">MLE</strain>
    </source>
</reference>
<dbReference type="EMBL" id="LQOP01000015">
    <property type="protein sequence ID" value="ORV26852.1"/>
    <property type="molecule type" value="Genomic_DNA"/>
</dbReference>
<evidence type="ECO:0000313" key="6">
    <source>
        <dbReference type="Proteomes" id="UP000093779"/>
    </source>
</evidence>
<evidence type="ECO:0000313" key="2">
    <source>
        <dbReference type="EMBL" id="KMV15175.1"/>
    </source>
</evidence>
<dbReference type="Proteomes" id="UP000037594">
    <property type="component" value="Unassembled WGS sequence"/>
</dbReference>
<reference evidence="4 8" key="3">
    <citation type="submission" date="2016-01" db="EMBL/GenBank/DDBJ databases">
        <title>The new phylogeny of the genus Mycobacterium.</title>
        <authorList>
            <person name="Tarcisio F."/>
            <person name="Conor M."/>
            <person name="Antonella G."/>
            <person name="Elisabetta G."/>
            <person name="Giulia F.S."/>
            <person name="Sara T."/>
            <person name="Anna F."/>
            <person name="Clotilde B."/>
            <person name="Roberto B."/>
            <person name="Veronica D.S."/>
            <person name="Fabio R."/>
            <person name="Monica P."/>
            <person name="Olivier J."/>
            <person name="Enrico T."/>
            <person name="Nicola S."/>
        </authorList>
    </citation>
    <scope>NUCLEOTIDE SEQUENCE [LARGE SCALE GENOMIC DNA]</scope>
    <source>
        <strain evidence="4 8">CCUG 50187</strain>
    </source>
</reference>
<accession>A0A0J8U411</accession>
<evidence type="ECO:0000313" key="1">
    <source>
        <dbReference type="EMBL" id="CQD22893.1"/>
    </source>
</evidence>
<evidence type="ECO:0000313" key="7">
    <source>
        <dbReference type="Proteomes" id="UP000182227"/>
    </source>
</evidence>
<dbReference type="Proteomes" id="UP000093779">
    <property type="component" value="Unassembled WGS sequence"/>
</dbReference>
<evidence type="ECO:0000313" key="3">
    <source>
        <dbReference type="EMBL" id="OBF14984.1"/>
    </source>
</evidence>
<dbReference type="PATRIC" id="fig|451644.5.peg.5432"/>
<sequence length="106" mass="11724">MTNPWGALDNAAANKNLYLDPAVIGTVNTVYERYEESLETLIKNSLDETTEYFGTAANPLAVLVQKLFEARGKELTDYATEQLSQSQAFIKTARDAAEAMRSSQND</sequence>
<evidence type="ECO:0000313" key="8">
    <source>
        <dbReference type="Proteomes" id="UP000193811"/>
    </source>
</evidence>
<organism evidence="2 5">
    <name type="scientific">Mycolicibacterium conceptionense</name>
    <dbReference type="NCBI Taxonomy" id="451644"/>
    <lineage>
        <taxon>Bacteria</taxon>
        <taxon>Bacillati</taxon>
        <taxon>Actinomycetota</taxon>
        <taxon>Actinomycetes</taxon>
        <taxon>Mycobacteriales</taxon>
        <taxon>Mycobacteriaceae</taxon>
        <taxon>Mycolicibacterium</taxon>
    </lineage>
</organism>
<protein>
    <submittedName>
        <fullName evidence="2">Uncharacterized protein</fullName>
    </submittedName>
</protein>